<comment type="caution">
    <text evidence="2">The sequence shown here is derived from an EMBL/GenBank/DDBJ whole genome shotgun (WGS) entry which is preliminary data.</text>
</comment>
<protein>
    <submittedName>
        <fullName evidence="2">Uncharacterized protein</fullName>
    </submittedName>
</protein>
<evidence type="ECO:0000313" key="2">
    <source>
        <dbReference type="EMBL" id="TEB33610.1"/>
    </source>
</evidence>
<dbReference type="AlphaFoldDB" id="A0A4Y7THE2"/>
<organism evidence="2 3">
    <name type="scientific">Coprinellus micaceus</name>
    <name type="common">Glistening ink-cap mushroom</name>
    <name type="synonym">Coprinus micaceus</name>
    <dbReference type="NCBI Taxonomy" id="71717"/>
    <lineage>
        <taxon>Eukaryota</taxon>
        <taxon>Fungi</taxon>
        <taxon>Dikarya</taxon>
        <taxon>Basidiomycota</taxon>
        <taxon>Agaricomycotina</taxon>
        <taxon>Agaricomycetes</taxon>
        <taxon>Agaricomycetidae</taxon>
        <taxon>Agaricales</taxon>
        <taxon>Agaricineae</taxon>
        <taxon>Psathyrellaceae</taxon>
        <taxon>Coprinellus</taxon>
    </lineage>
</organism>
<reference evidence="2 3" key="1">
    <citation type="journal article" date="2019" name="Nat. Ecol. Evol.">
        <title>Megaphylogeny resolves global patterns of mushroom evolution.</title>
        <authorList>
            <person name="Varga T."/>
            <person name="Krizsan K."/>
            <person name="Foldi C."/>
            <person name="Dima B."/>
            <person name="Sanchez-Garcia M."/>
            <person name="Sanchez-Ramirez S."/>
            <person name="Szollosi G.J."/>
            <person name="Szarkandi J.G."/>
            <person name="Papp V."/>
            <person name="Albert L."/>
            <person name="Andreopoulos W."/>
            <person name="Angelini C."/>
            <person name="Antonin V."/>
            <person name="Barry K.W."/>
            <person name="Bougher N.L."/>
            <person name="Buchanan P."/>
            <person name="Buyck B."/>
            <person name="Bense V."/>
            <person name="Catcheside P."/>
            <person name="Chovatia M."/>
            <person name="Cooper J."/>
            <person name="Damon W."/>
            <person name="Desjardin D."/>
            <person name="Finy P."/>
            <person name="Geml J."/>
            <person name="Haridas S."/>
            <person name="Hughes K."/>
            <person name="Justo A."/>
            <person name="Karasinski D."/>
            <person name="Kautmanova I."/>
            <person name="Kiss B."/>
            <person name="Kocsube S."/>
            <person name="Kotiranta H."/>
            <person name="LaButti K.M."/>
            <person name="Lechner B.E."/>
            <person name="Liimatainen K."/>
            <person name="Lipzen A."/>
            <person name="Lukacs Z."/>
            <person name="Mihaltcheva S."/>
            <person name="Morgado L.N."/>
            <person name="Niskanen T."/>
            <person name="Noordeloos M.E."/>
            <person name="Ohm R.A."/>
            <person name="Ortiz-Santana B."/>
            <person name="Ovrebo C."/>
            <person name="Racz N."/>
            <person name="Riley R."/>
            <person name="Savchenko A."/>
            <person name="Shiryaev A."/>
            <person name="Soop K."/>
            <person name="Spirin V."/>
            <person name="Szebenyi C."/>
            <person name="Tomsovsky M."/>
            <person name="Tulloss R.E."/>
            <person name="Uehling J."/>
            <person name="Grigoriev I.V."/>
            <person name="Vagvolgyi C."/>
            <person name="Papp T."/>
            <person name="Martin F.M."/>
            <person name="Miettinen O."/>
            <person name="Hibbett D.S."/>
            <person name="Nagy L.G."/>
        </authorList>
    </citation>
    <scope>NUCLEOTIDE SEQUENCE [LARGE SCALE GENOMIC DNA]</scope>
    <source>
        <strain evidence="2 3">FP101781</strain>
    </source>
</reference>
<dbReference type="EMBL" id="QPFP01000012">
    <property type="protein sequence ID" value="TEB33610.1"/>
    <property type="molecule type" value="Genomic_DNA"/>
</dbReference>
<keyword evidence="3" id="KW-1185">Reference proteome</keyword>
<gene>
    <name evidence="2" type="ORF">FA13DRAFT_162684</name>
</gene>
<accession>A0A4Y7THE2</accession>
<feature type="region of interest" description="Disordered" evidence="1">
    <location>
        <begin position="1"/>
        <end position="142"/>
    </location>
</feature>
<proteinExistence type="predicted"/>
<feature type="compositionally biased region" description="Low complexity" evidence="1">
    <location>
        <begin position="79"/>
        <end position="96"/>
    </location>
</feature>
<evidence type="ECO:0000256" key="1">
    <source>
        <dbReference type="SAM" id="MobiDB-lite"/>
    </source>
</evidence>
<sequence length="179" mass="19718">MALKRDDNPYPRPRPKPQPTSIAFSPQPHPSTDRKKASTPGGRSAQRRAILSSSSHQLHYTRPCSSDPHHHLPRPPSIHPSQHQSRSRTSPSSSTSPVDELSPNLAISSSYRVDPGPRGSEAGEEPPSEPGVPIRDSRSPWERRGIWEGVAKSCGERLLRRSRGGRGAELACRRDSIIH</sequence>
<evidence type="ECO:0000313" key="3">
    <source>
        <dbReference type="Proteomes" id="UP000298030"/>
    </source>
</evidence>
<dbReference type="Proteomes" id="UP000298030">
    <property type="component" value="Unassembled WGS sequence"/>
</dbReference>
<name>A0A4Y7THE2_COPMI</name>